<organism evidence="1 2">
    <name type="scientific">Streblomastix strix</name>
    <dbReference type="NCBI Taxonomy" id="222440"/>
    <lineage>
        <taxon>Eukaryota</taxon>
        <taxon>Metamonada</taxon>
        <taxon>Preaxostyla</taxon>
        <taxon>Oxymonadida</taxon>
        <taxon>Streblomastigidae</taxon>
        <taxon>Streblomastix</taxon>
    </lineage>
</organism>
<comment type="caution">
    <text evidence="1">The sequence shown here is derived from an EMBL/GenBank/DDBJ whole genome shotgun (WGS) entry which is preliminary data.</text>
</comment>
<dbReference type="EMBL" id="SNRW01038089">
    <property type="protein sequence ID" value="KAA6353451.1"/>
    <property type="molecule type" value="Genomic_DNA"/>
</dbReference>
<dbReference type="Proteomes" id="UP000324800">
    <property type="component" value="Unassembled WGS sequence"/>
</dbReference>
<name>A0A5J4T6W5_9EUKA</name>
<feature type="non-terminal residue" evidence="1">
    <location>
        <position position="310"/>
    </location>
</feature>
<dbReference type="AlphaFoldDB" id="A0A5J4T6W5"/>
<evidence type="ECO:0000313" key="1">
    <source>
        <dbReference type="EMBL" id="KAA6353451.1"/>
    </source>
</evidence>
<proteinExistence type="predicted"/>
<sequence length="310" mass="34343">MTGSSIHSITQAINQKTQGGQSLLTLQIGSGTWEDDRLMIGARSISFEGSGINETLLMNKITSKIWLACVIGGRLNIRNIGLRQSSASESYGGMLVLRGDGTIELTQVVIRQHEQSLKQSSSTIYASAGDIFITDCSFERASFINRLSPPSFTAAIYCEDKFGLLSINNSIFTQQYSSLIDPPTDEQIRQQDYIEYGGGCIVMQNAQILKLQKCNFTQNQGWRTGVINVQKMMNNWKFHQTGTNASSTYFSITNCNFNDNNALKDNIIQSTSLKRNIGRDIILDHIYTKNEIVYSVQQCSSSSPVPKIGS</sequence>
<evidence type="ECO:0000313" key="2">
    <source>
        <dbReference type="Proteomes" id="UP000324800"/>
    </source>
</evidence>
<dbReference type="SUPFAM" id="SSF51126">
    <property type="entry name" value="Pectin lyase-like"/>
    <property type="match status" value="1"/>
</dbReference>
<reference evidence="1 2" key="1">
    <citation type="submission" date="2019-03" db="EMBL/GenBank/DDBJ databases">
        <title>Single cell metagenomics reveals metabolic interactions within the superorganism composed of flagellate Streblomastix strix and complex community of Bacteroidetes bacteria on its surface.</title>
        <authorList>
            <person name="Treitli S.C."/>
            <person name="Kolisko M."/>
            <person name="Husnik F."/>
            <person name="Keeling P."/>
            <person name="Hampl V."/>
        </authorList>
    </citation>
    <scope>NUCLEOTIDE SEQUENCE [LARGE SCALE GENOMIC DNA]</scope>
    <source>
        <strain evidence="1">ST1C</strain>
    </source>
</reference>
<protein>
    <recommendedName>
        <fullName evidence="3">Right handed beta helix domain-containing protein</fullName>
    </recommendedName>
</protein>
<dbReference type="InterPro" id="IPR011050">
    <property type="entry name" value="Pectin_lyase_fold/virulence"/>
</dbReference>
<evidence type="ECO:0008006" key="3">
    <source>
        <dbReference type="Google" id="ProtNLM"/>
    </source>
</evidence>
<gene>
    <name evidence="1" type="ORF">EZS28_051022</name>
</gene>
<accession>A0A5J4T6W5</accession>